<accession>A0A126PV90</accession>
<name>A0A126PV90_ALTMA</name>
<dbReference type="RefSeq" id="WP_061094005.1">
    <property type="nucleotide sequence ID" value="NZ_CP014323.1"/>
</dbReference>
<reference evidence="1 2" key="1">
    <citation type="submission" date="2015-12" db="EMBL/GenBank/DDBJ databases">
        <authorList>
            <person name="Shamseldin A."/>
            <person name="Moawad H."/>
            <person name="Abd El-Rahim W.M."/>
            <person name="Sadowsky M.J."/>
        </authorList>
    </citation>
    <scope>NUCLEOTIDE SEQUENCE [LARGE SCALE GENOMIC DNA]</scope>
    <source>
        <strain evidence="1 2">D7</strain>
    </source>
</reference>
<sequence length="271" mass="30703">MTLNIFEVINNSISDFVENQENKALKRGTGSYSIPFRGSIFGEIETAKVLSKLNTESVDVIWLGSNPNAPESLDAILSPSSPSHYEGFVQQAMNDNFSEAYKNSEGANFPLWDPINKPNNKWQFYSEIFNKRFGEHKTLMANIVLWGSKDFKSFTSQLAKYDKALLERAIQFSYELNNQIIEYFKPKVVLVPKSSNSPSSKNWLLHSSNLTDIQHHEVRGKVTFKFSVGSLQKGDFKTTVISAPHPSYTPRIGREFRESAQNAIFTVLQNC</sequence>
<organism evidence="1 2">
    <name type="scientific">Alteromonas macleodii</name>
    <name type="common">Pseudoalteromonas macleodii</name>
    <dbReference type="NCBI Taxonomy" id="28108"/>
    <lineage>
        <taxon>Bacteria</taxon>
        <taxon>Pseudomonadati</taxon>
        <taxon>Pseudomonadota</taxon>
        <taxon>Gammaproteobacteria</taxon>
        <taxon>Alteromonadales</taxon>
        <taxon>Alteromonadaceae</taxon>
        <taxon>Alteromonas/Salinimonas group</taxon>
        <taxon>Alteromonas</taxon>
    </lineage>
</organism>
<dbReference type="AlphaFoldDB" id="A0A126PV90"/>
<evidence type="ECO:0008006" key="3">
    <source>
        <dbReference type="Google" id="ProtNLM"/>
    </source>
</evidence>
<dbReference type="EMBL" id="CP014323">
    <property type="protein sequence ID" value="AMJ96923.1"/>
    <property type="molecule type" value="Genomic_DNA"/>
</dbReference>
<evidence type="ECO:0000313" key="2">
    <source>
        <dbReference type="Proteomes" id="UP000063991"/>
    </source>
</evidence>
<proteinExistence type="predicted"/>
<dbReference type="Proteomes" id="UP000063991">
    <property type="component" value="Chromosome"/>
</dbReference>
<protein>
    <recommendedName>
        <fullName evidence="3">Uracil DNA glycosylase superfamily protein</fullName>
    </recommendedName>
</protein>
<dbReference type="OrthoDB" id="6334679at2"/>
<evidence type="ECO:0000313" key="1">
    <source>
        <dbReference type="EMBL" id="AMJ96923.1"/>
    </source>
</evidence>
<gene>
    <name evidence="1" type="ORF">AVL55_01275</name>
</gene>